<gene>
    <name evidence="3" type="ORF">PSI14_18265</name>
</gene>
<evidence type="ECO:0000259" key="2">
    <source>
        <dbReference type="Pfam" id="PF14485"/>
    </source>
</evidence>
<comment type="caution">
    <text evidence="3">The sequence shown here is derived from an EMBL/GenBank/DDBJ whole genome shotgun (WGS) entry which is preliminary data.</text>
</comment>
<accession>A0ABT5LW95</accession>
<feature type="chain" id="PRO_5045958015" evidence="1">
    <location>
        <begin position="19"/>
        <end position="213"/>
    </location>
</feature>
<evidence type="ECO:0000256" key="1">
    <source>
        <dbReference type="SAM" id="SignalP"/>
    </source>
</evidence>
<dbReference type="EMBL" id="JAQRFN010000038">
    <property type="protein sequence ID" value="MDC9598725.1"/>
    <property type="molecule type" value="Genomic_DNA"/>
</dbReference>
<feature type="signal peptide" evidence="1">
    <location>
        <begin position="1"/>
        <end position="18"/>
    </location>
</feature>
<evidence type="ECO:0000313" key="3">
    <source>
        <dbReference type="EMBL" id="MDC9598725.1"/>
    </source>
</evidence>
<protein>
    <submittedName>
        <fullName evidence="3">DUF4431 domain-containing protein</fullName>
    </submittedName>
</protein>
<reference evidence="3 4" key="1">
    <citation type="submission" date="2023-02" db="EMBL/GenBank/DDBJ databases">
        <title>Entomopathogenic bacteria.</title>
        <authorList>
            <person name="Machado R.A."/>
        </authorList>
    </citation>
    <scope>NUCLEOTIDE SEQUENCE [LARGE SCALE GENOMIC DNA]</scope>
    <source>
        <strain evidence="3 4">XENO-2</strain>
    </source>
</reference>
<dbReference type="RefSeq" id="WP_273577402.1">
    <property type="nucleotide sequence ID" value="NZ_JAQRFN010000038.1"/>
</dbReference>
<organism evidence="3 4">
    <name type="scientific">Xenorhabdus anantnagensis</name>
    <dbReference type="NCBI Taxonomy" id="3025875"/>
    <lineage>
        <taxon>Bacteria</taxon>
        <taxon>Pseudomonadati</taxon>
        <taxon>Pseudomonadota</taxon>
        <taxon>Gammaproteobacteria</taxon>
        <taxon>Enterobacterales</taxon>
        <taxon>Morganellaceae</taxon>
        <taxon>Xenorhabdus</taxon>
    </lineage>
</organism>
<evidence type="ECO:0000313" key="4">
    <source>
        <dbReference type="Proteomes" id="UP001220225"/>
    </source>
</evidence>
<dbReference type="Pfam" id="PF14485">
    <property type="entry name" value="DUF4431"/>
    <property type="match status" value="1"/>
</dbReference>
<feature type="domain" description="DUF4431" evidence="2">
    <location>
        <begin position="163"/>
        <end position="210"/>
    </location>
</feature>
<name>A0ABT5LW95_9GAMM</name>
<sequence length="213" mass="24126">MLKKMTTICFLVSVTINAASFDCSKAESKAEKLICNTPALSQADDALYVDYHQAKISTGNSDGFKALVKQNWKLREKNCDTVECLQGWYRRSSEIYQRIAATRGEGEKVNNTYFYNTSVKFKGTLNREFDGFPSLRLDNLISISPSDDVYDDMEPLEYGIAVMQLAISGKEQWDIFEKSKGKKALVTCNVYHAHTIHHKTPVMCLVEEITPQK</sequence>
<dbReference type="Proteomes" id="UP001220225">
    <property type="component" value="Unassembled WGS sequence"/>
</dbReference>
<keyword evidence="1" id="KW-0732">Signal</keyword>
<dbReference type="InterPro" id="IPR027826">
    <property type="entry name" value="DUF4431"/>
</dbReference>
<proteinExistence type="predicted"/>
<keyword evidence="4" id="KW-1185">Reference proteome</keyword>